<gene>
    <name evidence="1" type="ORF">UR93_C0009G0004</name>
</gene>
<organism evidence="1 2">
    <name type="scientific">Berkelbacteria bacterium GW2011_GWA2_35_9</name>
    <dbReference type="NCBI Taxonomy" id="1618333"/>
    <lineage>
        <taxon>Bacteria</taxon>
        <taxon>Candidatus Berkelbacteria</taxon>
    </lineage>
</organism>
<evidence type="ECO:0000313" key="1">
    <source>
        <dbReference type="EMBL" id="KKP88716.1"/>
    </source>
</evidence>
<reference evidence="1 2" key="1">
    <citation type="journal article" date="2015" name="Nature">
        <title>rRNA introns, odd ribosomes, and small enigmatic genomes across a large radiation of phyla.</title>
        <authorList>
            <person name="Brown C.T."/>
            <person name="Hug L.A."/>
            <person name="Thomas B.C."/>
            <person name="Sharon I."/>
            <person name="Castelle C.J."/>
            <person name="Singh A."/>
            <person name="Wilkins M.J."/>
            <person name="Williams K.H."/>
            <person name="Banfield J.F."/>
        </authorList>
    </citation>
    <scope>NUCLEOTIDE SEQUENCE [LARGE SCALE GENOMIC DNA]</scope>
</reference>
<comment type="caution">
    <text evidence="1">The sequence shown here is derived from an EMBL/GenBank/DDBJ whole genome shotgun (WGS) entry which is preliminary data.</text>
</comment>
<dbReference type="AlphaFoldDB" id="A0A0G0DIS1"/>
<dbReference type="Proteomes" id="UP000034316">
    <property type="component" value="Unassembled WGS sequence"/>
</dbReference>
<dbReference type="STRING" id="1618333.UR93_C0009G0004"/>
<protein>
    <submittedName>
        <fullName evidence="1">Uncharacterized protein</fullName>
    </submittedName>
</protein>
<proteinExistence type="predicted"/>
<evidence type="ECO:0000313" key="2">
    <source>
        <dbReference type="Proteomes" id="UP000034316"/>
    </source>
</evidence>
<accession>A0A0G0DIS1</accession>
<name>A0A0G0DIS1_9BACT</name>
<sequence length="62" mass="6973">MIVIIGGYMTIIKIINKDGEIGTVDVESWANPKTQLLDVVDEQGNSFPEYKENLEYIGVEEL</sequence>
<dbReference type="EMBL" id="LBRB01000009">
    <property type="protein sequence ID" value="KKP88716.1"/>
    <property type="molecule type" value="Genomic_DNA"/>
</dbReference>